<gene>
    <name evidence="1" type="ORF">TPAB3V08_LOCUS10752</name>
</gene>
<organism evidence="1 2">
    <name type="scientific">Timema podura</name>
    <name type="common">Walking stick</name>
    <dbReference type="NCBI Taxonomy" id="61482"/>
    <lineage>
        <taxon>Eukaryota</taxon>
        <taxon>Metazoa</taxon>
        <taxon>Ecdysozoa</taxon>
        <taxon>Arthropoda</taxon>
        <taxon>Hexapoda</taxon>
        <taxon>Insecta</taxon>
        <taxon>Pterygota</taxon>
        <taxon>Neoptera</taxon>
        <taxon>Polyneoptera</taxon>
        <taxon>Phasmatodea</taxon>
        <taxon>Timematodea</taxon>
        <taxon>Timematoidea</taxon>
        <taxon>Timematidae</taxon>
        <taxon>Timema</taxon>
    </lineage>
</organism>
<keyword evidence="2" id="KW-1185">Reference proteome</keyword>
<evidence type="ECO:0000313" key="2">
    <source>
        <dbReference type="Proteomes" id="UP001153148"/>
    </source>
</evidence>
<protein>
    <recommendedName>
        <fullName evidence="3">Ionotropic glutamate receptor L-glutamate and glycine-binding domain-containing protein</fullName>
    </recommendedName>
</protein>
<accession>A0ABN7PBU1</accession>
<name>A0ABN7PBU1_TIMPD</name>
<sequence>MDWELTKNNGVKIKGFAGSTWGLLEYSMNFTSRYVLHDDKDPGEFVNGSWTGLLGRLSEGQIHVAINMFLGTSERASVADLIHSIWRDM</sequence>
<proteinExistence type="predicted"/>
<dbReference type="SUPFAM" id="SSF53850">
    <property type="entry name" value="Periplasmic binding protein-like II"/>
    <property type="match status" value="1"/>
</dbReference>
<dbReference type="Gene3D" id="3.40.190.10">
    <property type="entry name" value="Periplasmic binding protein-like II"/>
    <property type="match status" value="1"/>
</dbReference>
<dbReference type="EMBL" id="CAJPIN010029272">
    <property type="protein sequence ID" value="CAG2063805.1"/>
    <property type="molecule type" value="Genomic_DNA"/>
</dbReference>
<comment type="caution">
    <text evidence="1">The sequence shown here is derived from an EMBL/GenBank/DDBJ whole genome shotgun (WGS) entry which is preliminary data.</text>
</comment>
<evidence type="ECO:0000313" key="1">
    <source>
        <dbReference type="EMBL" id="CAG2063805.1"/>
    </source>
</evidence>
<reference evidence="1" key="1">
    <citation type="submission" date="2021-03" db="EMBL/GenBank/DDBJ databases">
        <authorList>
            <person name="Tran Van P."/>
        </authorList>
    </citation>
    <scope>NUCLEOTIDE SEQUENCE</scope>
</reference>
<dbReference type="Proteomes" id="UP001153148">
    <property type="component" value="Unassembled WGS sequence"/>
</dbReference>
<evidence type="ECO:0008006" key="3">
    <source>
        <dbReference type="Google" id="ProtNLM"/>
    </source>
</evidence>